<comment type="caution">
    <text evidence="1">The sequence shown here is derived from an EMBL/GenBank/DDBJ whole genome shotgun (WGS) entry which is preliminary data.</text>
</comment>
<dbReference type="RefSeq" id="WP_242770497.1">
    <property type="nucleotide sequence ID" value="NZ_JALDAY010000010.1"/>
</dbReference>
<name>A0ABS9YER6_9ACTN</name>
<dbReference type="EMBL" id="JALDAY010000010">
    <property type="protein sequence ID" value="MCI3275700.1"/>
    <property type="molecule type" value="Genomic_DNA"/>
</dbReference>
<gene>
    <name evidence="1" type="ORF">MQP27_31905</name>
</gene>
<protein>
    <submittedName>
        <fullName evidence="1">Uncharacterized protein</fullName>
    </submittedName>
</protein>
<dbReference type="Proteomes" id="UP001165269">
    <property type="component" value="Unassembled WGS sequence"/>
</dbReference>
<organism evidence="1 2">
    <name type="scientific">Streptomyces cylindrosporus</name>
    <dbReference type="NCBI Taxonomy" id="2927583"/>
    <lineage>
        <taxon>Bacteria</taxon>
        <taxon>Bacillati</taxon>
        <taxon>Actinomycetota</taxon>
        <taxon>Actinomycetes</taxon>
        <taxon>Kitasatosporales</taxon>
        <taxon>Streptomycetaceae</taxon>
        <taxon>Streptomyces</taxon>
    </lineage>
</organism>
<keyword evidence="2" id="KW-1185">Reference proteome</keyword>
<evidence type="ECO:0000313" key="1">
    <source>
        <dbReference type="EMBL" id="MCI3275700.1"/>
    </source>
</evidence>
<sequence length="46" mass="4609">MHKFAVILMVTLFVAGLVVGGTFLAGGGTSTRHVVQMPGSLSGGCC</sequence>
<reference evidence="1" key="1">
    <citation type="submission" date="2022-03" db="EMBL/GenBank/DDBJ databases">
        <title>Streptomyces 7R015 and 7R016 isolated from Barleria lupulina in Thailand.</title>
        <authorList>
            <person name="Kanchanasin P."/>
            <person name="Phongsopitanun W."/>
            <person name="Tanasupawat S."/>
        </authorList>
    </citation>
    <scope>NUCLEOTIDE SEQUENCE</scope>
    <source>
        <strain evidence="1">7R015</strain>
    </source>
</reference>
<evidence type="ECO:0000313" key="2">
    <source>
        <dbReference type="Proteomes" id="UP001165269"/>
    </source>
</evidence>
<proteinExistence type="predicted"/>
<accession>A0ABS9YER6</accession>